<name>A0A8S0TCQ1_OLEEU</name>
<dbReference type="Proteomes" id="UP000594638">
    <property type="component" value="Unassembled WGS sequence"/>
</dbReference>
<dbReference type="AlphaFoldDB" id="A0A8S0TCQ1"/>
<evidence type="ECO:0000313" key="1">
    <source>
        <dbReference type="EMBL" id="CAA3001621.1"/>
    </source>
</evidence>
<evidence type="ECO:0000313" key="2">
    <source>
        <dbReference type="Proteomes" id="UP000594638"/>
    </source>
</evidence>
<dbReference type="InterPro" id="IPR015943">
    <property type="entry name" value="WD40/YVTN_repeat-like_dom_sf"/>
</dbReference>
<dbReference type="EMBL" id="CACTIH010005770">
    <property type="protein sequence ID" value="CAA3001621.1"/>
    <property type="molecule type" value="Genomic_DNA"/>
</dbReference>
<dbReference type="Gramene" id="OE9A043978T1">
    <property type="protein sequence ID" value="OE9A043978C1"/>
    <property type="gene ID" value="OE9A043978"/>
</dbReference>
<keyword evidence="2" id="KW-1185">Reference proteome</keyword>
<accession>A0A8S0TCQ1</accession>
<protein>
    <submittedName>
        <fullName evidence="1">Plant poly(A)+ RNA export</fullName>
    </submittedName>
</protein>
<comment type="caution">
    <text evidence="1">The sequence shown here is derived from an EMBL/GenBank/DDBJ whole genome shotgun (WGS) entry which is preliminary data.</text>
</comment>
<dbReference type="Gene3D" id="2.130.10.10">
    <property type="entry name" value="YVTN repeat-like/Quinoprotein amine dehydrogenase"/>
    <property type="match status" value="1"/>
</dbReference>
<organism evidence="1 2">
    <name type="scientific">Olea europaea subsp. europaea</name>
    <dbReference type="NCBI Taxonomy" id="158383"/>
    <lineage>
        <taxon>Eukaryota</taxon>
        <taxon>Viridiplantae</taxon>
        <taxon>Streptophyta</taxon>
        <taxon>Embryophyta</taxon>
        <taxon>Tracheophyta</taxon>
        <taxon>Spermatophyta</taxon>
        <taxon>Magnoliopsida</taxon>
        <taxon>eudicotyledons</taxon>
        <taxon>Gunneridae</taxon>
        <taxon>Pentapetalae</taxon>
        <taxon>asterids</taxon>
        <taxon>lamiids</taxon>
        <taxon>Lamiales</taxon>
        <taxon>Oleaceae</taxon>
        <taxon>Oleeae</taxon>
        <taxon>Olea</taxon>
    </lineage>
</organism>
<reference evidence="1 2" key="1">
    <citation type="submission" date="2019-12" db="EMBL/GenBank/DDBJ databases">
        <authorList>
            <person name="Alioto T."/>
            <person name="Alioto T."/>
            <person name="Gomez Garrido J."/>
        </authorList>
    </citation>
    <scope>NUCLEOTIDE SEQUENCE [LARGE SCALE GENOMIC DNA]</scope>
</reference>
<proteinExistence type="predicted"/>
<gene>
    <name evidence="1" type="ORF">OLEA9_A043978</name>
</gene>
<sequence>MARCGQPIPSSGQPIPSSAFNNDGSIFAYSVCYDWSKVAENHNLATTIYLHLPQESEVKGKPRIGAGGQK</sequence>
<dbReference type="OrthoDB" id="256303at2759"/>